<dbReference type="Proteomes" id="UP001610432">
    <property type="component" value="Unassembled WGS sequence"/>
</dbReference>
<evidence type="ECO:0000259" key="2">
    <source>
        <dbReference type="Pfam" id="PF03959"/>
    </source>
</evidence>
<dbReference type="GO" id="GO:0016787">
    <property type="term" value="F:hydrolase activity"/>
    <property type="evidence" value="ECO:0007669"/>
    <property type="project" value="UniProtKB-KW"/>
</dbReference>
<dbReference type="InterPro" id="IPR050593">
    <property type="entry name" value="LovG"/>
</dbReference>
<accession>A0ABR4M4S7</accession>
<name>A0ABR4M4S7_9EURO</name>
<proteinExistence type="predicted"/>
<gene>
    <name evidence="3" type="ORF">BJX67DRAFT_166665</name>
</gene>
<dbReference type="RefSeq" id="XP_070890581.1">
    <property type="nucleotide sequence ID" value="XM_071025019.1"/>
</dbReference>
<evidence type="ECO:0000313" key="3">
    <source>
        <dbReference type="EMBL" id="KAL2871602.1"/>
    </source>
</evidence>
<dbReference type="PANTHER" id="PTHR48070">
    <property type="entry name" value="ESTERASE OVCA2"/>
    <property type="match status" value="1"/>
</dbReference>
<protein>
    <submittedName>
        <fullName evidence="3">Serine hydrolase FSH</fullName>
    </submittedName>
</protein>
<reference evidence="3 4" key="1">
    <citation type="submission" date="2024-07" db="EMBL/GenBank/DDBJ databases">
        <title>Section-level genome sequencing and comparative genomics of Aspergillus sections Usti and Cavernicolus.</title>
        <authorList>
            <consortium name="Lawrence Berkeley National Laboratory"/>
            <person name="Nybo J.L."/>
            <person name="Vesth T.C."/>
            <person name="Theobald S."/>
            <person name="Frisvad J.C."/>
            <person name="Larsen T.O."/>
            <person name="Kjaerboelling I."/>
            <person name="Rothschild-Mancinelli K."/>
            <person name="Lyhne E.K."/>
            <person name="Kogle M.E."/>
            <person name="Barry K."/>
            <person name="Clum A."/>
            <person name="Na H."/>
            <person name="Ledsgaard L."/>
            <person name="Lin J."/>
            <person name="Lipzen A."/>
            <person name="Kuo A."/>
            <person name="Riley R."/>
            <person name="Mondo S."/>
            <person name="Labutti K."/>
            <person name="Haridas S."/>
            <person name="Pangalinan J."/>
            <person name="Salamov A.A."/>
            <person name="Simmons B.A."/>
            <person name="Magnuson J.K."/>
            <person name="Chen J."/>
            <person name="Drula E."/>
            <person name="Henrissat B."/>
            <person name="Wiebenga A."/>
            <person name="Lubbers R.J."/>
            <person name="Gomes A.C."/>
            <person name="Macurrencykelacurrency M.R."/>
            <person name="Stajich J."/>
            <person name="Grigoriev I.V."/>
            <person name="Mortensen U.H."/>
            <person name="De Vries R.P."/>
            <person name="Baker S.E."/>
            <person name="Andersen M.R."/>
        </authorList>
    </citation>
    <scope>NUCLEOTIDE SEQUENCE [LARGE SCALE GENOMIC DNA]</scope>
    <source>
        <strain evidence="3 4">CBS 449.75</strain>
    </source>
</reference>
<keyword evidence="4" id="KW-1185">Reference proteome</keyword>
<evidence type="ECO:0000256" key="1">
    <source>
        <dbReference type="ARBA" id="ARBA00022801"/>
    </source>
</evidence>
<dbReference type="Pfam" id="PF03959">
    <property type="entry name" value="FSH1"/>
    <property type="match status" value="1"/>
</dbReference>
<sequence>MHFLCLHGVGTNSKILELQTSAIRYALGPQHTFDFVEGAIDHPMAPGIAHLVSPTDTFHAYFAPTSGLSMLSALRDLEALVADAEPAYDGVLGFSHGSCLAATLLLMPGAPSFKVAVFFSAGMAADHSALQADVVTMLQQQHGGATIDIPTAHVFAENDEVAPGQGQLLVGLCAARGRHVATHGLGHQIPGAAERGDLENAVRVIREAIADAEK</sequence>
<keyword evidence="1 3" id="KW-0378">Hydrolase</keyword>
<evidence type="ECO:0000313" key="4">
    <source>
        <dbReference type="Proteomes" id="UP001610432"/>
    </source>
</evidence>
<comment type="caution">
    <text evidence="3">The sequence shown here is derived from an EMBL/GenBank/DDBJ whole genome shotgun (WGS) entry which is preliminary data.</text>
</comment>
<dbReference type="PANTHER" id="PTHR48070:SF7">
    <property type="entry name" value="SERINE HYDROLASE FSH DOMAIN-CONTAINING PROTEIN-RELATED"/>
    <property type="match status" value="1"/>
</dbReference>
<dbReference type="InterPro" id="IPR005645">
    <property type="entry name" value="FSH-like_dom"/>
</dbReference>
<dbReference type="GeneID" id="98140091"/>
<organism evidence="3 4">
    <name type="scientific">Aspergillus lucknowensis</name>
    <dbReference type="NCBI Taxonomy" id="176173"/>
    <lineage>
        <taxon>Eukaryota</taxon>
        <taxon>Fungi</taxon>
        <taxon>Dikarya</taxon>
        <taxon>Ascomycota</taxon>
        <taxon>Pezizomycotina</taxon>
        <taxon>Eurotiomycetes</taxon>
        <taxon>Eurotiomycetidae</taxon>
        <taxon>Eurotiales</taxon>
        <taxon>Aspergillaceae</taxon>
        <taxon>Aspergillus</taxon>
        <taxon>Aspergillus subgen. Nidulantes</taxon>
    </lineage>
</organism>
<dbReference type="Gene3D" id="3.40.50.1820">
    <property type="entry name" value="alpha/beta hydrolase"/>
    <property type="match status" value="1"/>
</dbReference>
<feature type="domain" description="Serine hydrolase" evidence="2">
    <location>
        <begin position="2"/>
        <end position="193"/>
    </location>
</feature>
<dbReference type="SUPFAM" id="SSF53474">
    <property type="entry name" value="alpha/beta-Hydrolases"/>
    <property type="match status" value="1"/>
</dbReference>
<dbReference type="EMBL" id="JBFXLQ010000003">
    <property type="protein sequence ID" value="KAL2871602.1"/>
    <property type="molecule type" value="Genomic_DNA"/>
</dbReference>
<dbReference type="InterPro" id="IPR029058">
    <property type="entry name" value="AB_hydrolase_fold"/>
</dbReference>